<proteinExistence type="predicted"/>
<keyword evidence="3" id="KW-1185">Reference proteome</keyword>
<evidence type="ECO:0000256" key="1">
    <source>
        <dbReference type="SAM" id="MobiDB-lite"/>
    </source>
</evidence>
<accession>A0A9P0LH27</accession>
<gene>
    <name evidence="2" type="ORF">ACAOBT_LOCUS24301</name>
</gene>
<feature type="region of interest" description="Disordered" evidence="1">
    <location>
        <begin position="1"/>
        <end position="27"/>
    </location>
</feature>
<feature type="region of interest" description="Disordered" evidence="1">
    <location>
        <begin position="50"/>
        <end position="72"/>
    </location>
</feature>
<feature type="compositionally biased region" description="Basic and acidic residues" evidence="1">
    <location>
        <begin position="12"/>
        <end position="25"/>
    </location>
</feature>
<dbReference type="AlphaFoldDB" id="A0A9P0LH27"/>
<organism evidence="2 3">
    <name type="scientific">Acanthoscelides obtectus</name>
    <name type="common">Bean weevil</name>
    <name type="synonym">Bruchus obtectus</name>
    <dbReference type="NCBI Taxonomy" id="200917"/>
    <lineage>
        <taxon>Eukaryota</taxon>
        <taxon>Metazoa</taxon>
        <taxon>Ecdysozoa</taxon>
        <taxon>Arthropoda</taxon>
        <taxon>Hexapoda</taxon>
        <taxon>Insecta</taxon>
        <taxon>Pterygota</taxon>
        <taxon>Neoptera</taxon>
        <taxon>Endopterygota</taxon>
        <taxon>Coleoptera</taxon>
        <taxon>Polyphaga</taxon>
        <taxon>Cucujiformia</taxon>
        <taxon>Chrysomeloidea</taxon>
        <taxon>Chrysomelidae</taxon>
        <taxon>Bruchinae</taxon>
        <taxon>Bruchini</taxon>
        <taxon>Acanthoscelides</taxon>
    </lineage>
</organism>
<dbReference type="EMBL" id="CAKOFQ010007324">
    <property type="protein sequence ID" value="CAH1998315.1"/>
    <property type="molecule type" value="Genomic_DNA"/>
</dbReference>
<protein>
    <submittedName>
        <fullName evidence="2">Uncharacterized protein</fullName>
    </submittedName>
</protein>
<sequence length="72" mass="8191">MGYRGAIGGYRAKGERHTDSGERTRVHATCTHSGPAYEIRRVVYLRSTVRDRLPPTDNHNIHSQEKKRTATN</sequence>
<evidence type="ECO:0000313" key="3">
    <source>
        <dbReference type="Proteomes" id="UP001152888"/>
    </source>
</evidence>
<name>A0A9P0LH27_ACAOB</name>
<comment type="caution">
    <text evidence="2">The sequence shown here is derived from an EMBL/GenBank/DDBJ whole genome shotgun (WGS) entry which is preliminary data.</text>
</comment>
<dbReference type="Proteomes" id="UP001152888">
    <property type="component" value="Unassembled WGS sequence"/>
</dbReference>
<reference evidence="2" key="1">
    <citation type="submission" date="2022-03" db="EMBL/GenBank/DDBJ databases">
        <authorList>
            <person name="Sayadi A."/>
        </authorList>
    </citation>
    <scope>NUCLEOTIDE SEQUENCE</scope>
</reference>
<evidence type="ECO:0000313" key="2">
    <source>
        <dbReference type="EMBL" id="CAH1998315.1"/>
    </source>
</evidence>